<evidence type="ECO:0000256" key="3">
    <source>
        <dbReference type="ARBA" id="ARBA00022884"/>
    </source>
</evidence>
<keyword evidence="3 6" id="KW-0694">RNA-binding</keyword>
<dbReference type="Pfam" id="PF00366">
    <property type="entry name" value="Ribosomal_S17"/>
    <property type="match status" value="1"/>
</dbReference>
<dbReference type="CDD" id="cd00364">
    <property type="entry name" value="Ribosomal_uS17"/>
    <property type="match status" value="1"/>
</dbReference>
<accession>A0A418NM43</accession>
<evidence type="ECO:0000256" key="6">
    <source>
        <dbReference type="HAMAP-Rule" id="MF_01345"/>
    </source>
</evidence>
<protein>
    <recommendedName>
        <fullName evidence="6">Small ribosomal subunit protein uS17</fullName>
    </recommendedName>
</protein>
<dbReference type="RefSeq" id="WP_119511509.1">
    <property type="nucleotide sequence ID" value="NZ_QXFK01000005.1"/>
</dbReference>
<evidence type="ECO:0000256" key="1">
    <source>
        <dbReference type="ARBA" id="ARBA00010254"/>
    </source>
</evidence>
<reference evidence="8 9" key="1">
    <citation type="submission" date="2018-08" db="EMBL/GenBank/DDBJ databases">
        <title>Altererythrobacter sp.Ery1 and Ery12, the genome sequencing of novel strains in genus Alterythrobacter.</title>
        <authorList>
            <person name="Cheng H."/>
            <person name="Wu Y.-H."/>
            <person name="Fang C."/>
            <person name="Xu X.-W."/>
        </authorList>
    </citation>
    <scope>NUCLEOTIDE SEQUENCE [LARGE SCALE GENOMIC DNA]</scope>
    <source>
        <strain evidence="8 9">Ery1</strain>
    </source>
</reference>
<evidence type="ECO:0000256" key="7">
    <source>
        <dbReference type="RuleBase" id="RU003872"/>
    </source>
</evidence>
<evidence type="ECO:0000256" key="2">
    <source>
        <dbReference type="ARBA" id="ARBA00022730"/>
    </source>
</evidence>
<keyword evidence="9" id="KW-1185">Reference proteome</keyword>
<dbReference type="HAMAP" id="MF_01345_B">
    <property type="entry name" value="Ribosomal_uS17_B"/>
    <property type="match status" value="1"/>
</dbReference>
<dbReference type="GO" id="GO:0006412">
    <property type="term" value="P:translation"/>
    <property type="evidence" value="ECO:0007669"/>
    <property type="project" value="UniProtKB-UniRule"/>
</dbReference>
<dbReference type="InterPro" id="IPR019979">
    <property type="entry name" value="Ribosomal_uS17_CS"/>
</dbReference>
<dbReference type="SUPFAM" id="SSF50249">
    <property type="entry name" value="Nucleic acid-binding proteins"/>
    <property type="match status" value="1"/>
</dbReference>
<dbReference type="NCBIfam" id="TIGR03635">
    <property type="entry name" value="uS17_bact"/>
    <property type="match status" value="1"/>
</dbReference>
<dbReference type="GO" id="GO:0022627">
    <property type="term" value="C:cytosolic small ribosomal subunit"/>
    <property type="evidence" value="ECO:0007669"/>
    <property type="project" value="UniProtKB-UniRule"/>
</dbReference>
<dbReference type="InterPro" id="IPR012340">
    <property type="entry name" value="NA-bd_OB-fold"/>
</dbReference>
<name>A0A418NM43_9SPHN</name>
<keyword evidence="2 6" id="KW-0699">rRNA-binding</keyword>
<dbReference type="Proteomes" id="UP000285092">
    <property type="component" value="Unassembled WGS sequence"/>
</dbReference>
<evidence type="ECO:0000313" key="9">
    <source>
        <dbReference type="Proteomes" id="UP000285092"/>
    </source>
</evidence>
<comment type="similarity">
    <text evidence="1 6 7">Belongs to the universal ribosomal protein uS17 family.</text>
</comment>
<dbReference type="GO" id="GO:0019843">
    <property type="term" value="F:rRNA binding"/>
    <property type="evidence" value="ECO:0007669"/>
    <property type="project" value="UniProtKB-UniRule"/>
</dbReference>
<proteinExistence type="inferred from homology"/>
<keyword evidence="4 6" id="KW-0689">Ribosomal protein</keyword>
<dbReference type="OrthoDB" id="9811714at2"/>
<comment type="caution">
    <text evidence="8">The sequence shown here is derived from an EMBL/GenBank/DDBJ whole genome shotgun (WGS) entry which is preliminary data.</text>
</comment>
<sequence>MPKRILIGTVTSDKTDKTVTVLVERKVKHPLYGKIIRRSKKYHAHDESNEYKLGDTVRIEETKPISKTKTWRVIDTIKAGGVQAVEADLDVEASGN</sequence>
<keyword evidence="5 6" id="KW-0687">Ribonucleoprotein</keyword>
<evidence type="ECO:0000313" key="8">
    <source>
        <dbReference type="EMBL" id="RIV81204.1"/>
    </source>
</evidence>
<dbReference type="PRINTS" id="PR00973">
    <property type="entry name" value="RIBOSOMALS17"/>
</dbReference>
<comment type="function">
    <text evidence="6">One of the primary rRNA binding proteins, it binds specifically to the 5'-end of 16S ribosomal RNA.</text>
</comment>
<gene>
    <name evidence="6" type="primary">rpsQ</name>
    <name evidence="8" type="ORF">D2V04_00910</name>
</gene>
<dbReference type="InterPro" id="IPR000266">
    <property type="entry name" value="Ribosomal_uS17"/>
</dbReference>
<dbReference type="GO" id="GO:0003735">
    <property type="term" value="F:structural constituent of ribosome"/>
    <property type="evidence" value="ECO:0007669"/>
    <property type="project" value="UniProtKB-UniRule"/>
</dbReference>
<evidence type="ECO:0000256" key="4">
    <source>
        <dbReference type="ARBA" id="ARBA00022980"/>
    </source>
</evidence>
<dbReference type="NCBIfam" id="NF004123">
    <property type="entry name" value="PRK05610.1"/>
    <property type="match status" value="1"/>
</dbReference>
<dbReference type="Gene3D" id="2.40.50.140">
    <property type="entry name" value="Nucleic acid-binding proteins"/>
    <property type="match status" value="1"/>
</dbReference>
<dbReference type="AlphaFoldDB" id="A0A418NM43"/>
<dbReference type="PANTHER" id="PTHR10744:SF1">
    <property type="entry name" value="SMALL RIBOSOMAL SUBUNIT PROTEIN US17M"/>
    <property type="match status" value="1"/>
</dbReference>
<dbReference type="PANTHER" id="PTHR10744">
    <property type="entry name" value="40S RIBOSOMAL PROTEIN S11 FAMILY MEMBER"/>
    <property type="match status" value="1"/>
</dbReference>
<dbReference type="EMBL" id="QXFK01000005">
    <property type="protein sequence ID" value="RIV81204.1"/>
    <property type="molecule type" value="Genomic_DNA"/>
</dbReference>
<organism evidence="8 9">
    <name type="scientific">Pelagerythrobacter aerophilus</name>
    <dbReference type="NCBI Taxonomy" id="2306995"/>
    <lineage>
        <taxon>Bacteria</taxon>
        <taxon>Pseudomonadati</taxon>
        <taxon>Pseudomonadota</taxon>
        <taxon>Alphaproteobacteria</taxon>
        <taxon>Sphingomonadales</taxon>
        <taxon>Erythrobacteraceae</taxon>
        <taxon>Pelagerythrobacter</taxon>
    </lineage>
</organism>
<dbReference type="PROSITE" id="PS00056">
    <property type="entry name" value="RIBOSOMAL_S17"/>
    <property type="match status" value="1"/>
</dbReference>
<dbReference type="InterPro" id="IPR019984">
    <property type="entry name" value="Ribosomal_uS17_bact/chlr"/>
</dbReference>
<evidence type="ECO:0000256" key="5">
    <source>
        <dbReference type="ARBA" id="ARBA00023274"/>
    </source>
</evidence>
<comment type="subunit">
    <text evidence="6">Part of the 30S ribosomal subunit.</text>
</comment>